<dbReference type="KEGG" id="uam:UABAM_03161"/>
<proteinExistence type="predicted"/>
<evidence type="ECO:0000313" key="1">
    <source>
        <dbReference type="EMBL" id="BBM84800.1"/>
    </source>
</evidence>
<accession>A0A5S9IPJ1</accession>
<organism evidence="1 2">
    <name type="scientific">Uabimicrobium amorphum</name>
    <dbReference type="NCBI Taxonomy" id="2596890"/>
    <lineage>
        <taxon>Bacteria</taxon>
        <taxon>Pseudomonadati</taxon>
        <taxon>Planctomycetota</taxon>
        <taxon>Candidatus Uabimicrobiia</taxon>
        <taxon>Candidatus Uabimicrobiales</taxon>
        <taxon>Candidatus Uabimicrobiaceae</taxon>
        <taxon>Candidatus Uabimicrobium</taxon>
    </lineage>
</organism>
<dbReference type="RefSeq" id="WP_151968932.1">
    <property type="nucleotide sequence ID" value="NZ_AP019860.1"/>
</dbReference>
<reference evidence="1 2" key="1">
    <citation type="submission" date="2019-08" db="EMBL/GenBank/DDBJ databases">
        <title>Complete genome sequence of Candidatus Uab amorphum.</title>
        <authorList>
            <person name="Shiratori T."/>
            <person name="Suzuki S."/>
            <person name="Kakizawa Y."/>
            <person name="Ishida K."/>
        </authorList>
    </citation>
    <scope>NUCLEOTIDE SEQUENCE [LARGE SCALE GENOMIC DNA]</scope>
    <source>
        <strain evidence="1 2">SRT547</strain>
    </source>
</reference>
<protein>
    <submittedName>
        <fullName evidence="1">Uncharacterized protein</fullName>
    </submittedName>
</protein>
<dbReference type="AlphaFoldDB" id="A0A5S9IPJ1"/>
<name>A0A5S9IPJ1_UABAM</name>
<gene>
    <name evidence="1" type="ORF">UABAM_03161</name>
</gene>
<evidence type="ECO:0000313" key="2">
    <source>
        <dbReference type="Proteomes" id="UP000326354"/>
    </source>
</evidence>
<dbReference type="EMBL" id="AP019860">
    <property type="protein sequence ID" value="BBM84800.1"/>
    <property type="molecule type" value="Genomic_DNA"/>
</dbReference>
<keyword evidence="2" id="KW-1185">Reference proteome</keyword>
<sequence length="71" mass="7916">MSKKDSSINNEGIYEPFSIEDVPWTQWNGKNGESAQFKLLGKYGGGSSVGVNIDILEPGKNNSHKENRRNF</sequence>
<dbReference type="Proteomes" id="UP000326354">
    <property type="component" value="Chromosome"/>
</dbReference>
<dbReference type="OrthoDB" id="116921at2"/>